<gene>
    <name evidence="2" type="ORF">CS538_14450</name>
</gene>
<evidence type="ECO:0000313" key="2">
    <source>
        <dbReference type="EMBL" id="PIH03066.1"/>
    </source>
</evidence>
<proteinExistence type="predicted"/>
<dbReference type="RefSeq" id="WP_099839903.1">
    <property type="nucleotide sequence ID" value="NZ_PEIK01000013.1"/>
</dbReference>
<dbReference type="PROSITE" id="PS51664">
    <property type="entry name" value="YCAO"/>
    <property type="match status" value="1"/>
</dbReference>
<comment type="caution">
    <text evidence="2">The sequence shown here is derived from an EMBL/GenBank/DDBJ whole genome shotgun (WGS) entry which is preliminary data.</text>
</comment>
<name>A0A2G7HEB6_9CLOT</name>
<dbReference type="PANTHER" id="PTHR37809">
    <property type="entry name" value="RIBOSOMAL PROTEIN S12 METHYLTHIOTRANSFERASE ACCESSORY FACTOR YCAO"/>
    <property type="match status" value="1"/>
</dbReference>
<evidence type="ECO:0000259" key="1">
    <source>
        <dbReference type="PROSITE" id="PS51664"/>
    </source>
</evidence>
<dbReference type="AlphaFoldDB" id="A0A2G7HEB6"/>
<dbReference type="InterPro" id="IPR003776">
    <property type="entry name" value="YcaO-like_dom"/>
</dbReference>
<accession>A0A2G7HEB6</accession>
<organism evidence="2 3">
    <name type="scientific">Clostridium combesii</name>
    <dbReference type="NCBI Taxonomy" id="39481"/>
    <lineage>
        <taxon>Bacteria</taxon>
        <taxon>Bacillati</taxon>
        <taxon>Bacillota</taxon>
        <taxon>Clostridia</taxon>
        <taxon>Eubacteriales</taxon>
        <taxon>Clostridiaceae</taxon>
        <taxon>Clostridium</taxon>
    </lineage>
</organism>
<keyword evidence="3" id="KW-1185">Reference proteome</keyword>
<reference evidence="2 3" key="1">
    <citation type="submission" date="2017-10" db="EMBL/GenBank/DDBJ databases">
        <title>Reclassification of Eubacterium combesii and discrepancies in the nomenclature of botulinum neurotoxin producing clostridia. Request for an Opinion.</title>
        <authorList>
            <person name="Dobritsa A.P."/>
            <person name="Kutumbaka K.K."/>
            <person name="Samadpour M."/>
        </authorList>
    </citation>
    <scope>NUCLEOTIDE SEQUENCE [LARGE SCALE GENOMIC DNA]</scope>
    <source>
        <strain evidence="2 3">DSM 20696</strain>
    </source>
</reference>
<feature type="domain" description="YcaO" evidence="1">
    <location>
        <begin position="60"/>
        <end position="440"/>
    </location>
</feature>
<dbReference type="Gene3D" id="3.30.1330.230">
    <property type="match status" value="1"/>
</dbReference>
<dbReference type="PANTHER" id="PTHR37809:SF1">
    <property type="entry name" value="RIBOSOMAL PROTEIN S12 METHYLTHIOTRANSFERASE ACCESSORY FACTOR YCAO"/>
    <property type="match status" value="1"/>
</dbReference>
<dbReference type="EMBL" id="PEIK01000013">
    <property type="protein sequence ID" value="PIH03066.1"/>
    <property type="molecule type" value="Genomic_DNA"/>
</dbReference>
<dbReference type="Pfam" id="PF02624">
    <property type="entry name" value="YcaO"/>
    <property type="match status" value="1"/>
</dbReference>
<protein>
    <recommendedName>
        <fullName evidence="1">YcaO domain-containing protein</fullName>
    </recommendedName>
</protein>
<dbReference type="Proteomes" id="UP000231322">
    <property type="component" value="Unassembled WGS sequence"/>
</dbReference>
<sequence>MNSFDMTKYKDELPTNTITKIKKILYNLGIYPIETNWNNSAKGFYSVSVVIKDTNLSTNGKGTTPLYALASAYGEMMERLQNQSFFKLSIDLSPQALQYRGFYYAPDEKKMSINEVLNSKDDWVQIQMSKVRRDIDKRELLKKWKDISYENTYCDFVALPYLNLTNSKLSYIPIKMISKMYMSNGMCAGNTIEEALVQGLSEVFERAVNKAIVLDKIIPPTIPRDYIMKFPRIEAMIREIESSGNYKILVKDCSLDKSYPVVGVIFIDQSDQTYFIKFGSHPMFEVALERTLTELLQGQNIRSMKGVKEFSYKNPIDNEDNNLMGILVNGSGYYPTELFNKKSSYEFKGFKEAKGWSNKEMLNYLVNLLRKEGYDIFVRDSSYLGFPSYHIIVPELSEIEKFDDIDSLEEYADFVKMKNTIRNLQYQSNEEIEELLHLMKKRNIGGAASIPQFLNIQTKNIFPWYYGTIDLFITAAYYKIGDFENSYKNFDNFLKTVSINPLNKGVYNFYKCVRDYIGTRADNLSERESINILSTFYPLSMINKVTSYFKNEENIFTLFGQLKCWNCNKCDVKGSCSYDRVEKVYKILKYNYSITRINQYDMKNLLFN</sequence>
<dbReference type="NCBIfam" id="TIGR00702">
    <property type="entry name" value="YcaO-type kinase domain"/>
    <property type="match status" value="1"/>
</dbReference>
<evidence type="ECO:0000313" key="3">
    <source>
        <dbReference type="Proteomes" id="UP000231322"/>
    </source>
</evidence>